<dbReference type="PANTHER" id="PTHR37523">
    <property type="entry name" value="METALLOPHOSPHOESTERASE"/>
    <property type="match status" value="1"/>
</dbReference>
<dbReference type="AlphaFoldDB" id="A0A9E2L1I3"/>
<proteinExistence type="inferred from homology"/>
<dbReference type="EMBL" id="JAHLFV010000085">
    <property type="protein sequence ID" value="MBU3849674.1"/>
    <property type="molecule type" value="Genomic_DNA"/>
</dbReference>
<evidence type="ECO:0000313" key="3">
    <source>
        <dbReference type="EMBL" id="MBU3849674.1"/>
    </source>
</evidence>
<sequence>MRFLVISDLHGDTEHIDMLKEEFSKADAVLCGGDFARFNQEETGLPTLKHLLSCHDTIYAVTGNCDNPDFIEALEDEDINVQNTMVFRDGLVFSGSGGGAQFTGVTPNERTEEELVADFNVVKEQKETTSWSNMIMIMHQPPKDTACDTITSGAHVGSPALRQVIEELQPLAVVTGHIHESFGKDTIGKTLVINPGSLAEGRYAVLEVVKSPEGEWSIKEAELKTLS</sequence>
<dbReference type="SUPFAM" id="SSF56300">
    <property type="entry name" value="Metallo-dependent phosphatases"/>
    <property type="match status" value="1"/>
</dbReference>
<reference evidence="3" key="1">
    <citation type="journal article" date="2021" name="PeerJ">
        <title>Extensive microbial diversity within the chicken gut microbiome revealed by metagenomics and culture.</title>
        <authorList>
            <person name="Gilroy R."/>
            <person name="Ravi A."/>
            <person name="Getino M."/>
            <person name="Pursley I."/>
            <person name="Horton D.L."/>
            <person name="Alikhan N.F."/>
            <person name="Baker D."/>
            <person name="Gharbi K."/>
            <person name="Hall N."/>
            <person name="Watson M."/>
            <person name="Adriaenssens E.M."/>
            <person name="Foster-Nyarko E."/>
            <person name="Jarju S."/>
            <person name="Secka A."/>
            <person name="Antonio M."/>
            <person name="Oren A."/>
            <person name="Chaudhuri R.R."/>
            <person name="La Ragione R."/>
            <person name="Hildebrand F."/>
            <person name="Pallen M.J."/>
        </authorList>
    </citation>
    <scope>NUCLEOTIDE SEQUENCE</scope>
    <source>
        <strain evidence="3">Gambia15-2214</strain>
    </source>
</reference>
<dbReference type="InterPro" id="IPR029052">
    <property type="entry name" value="Metallo-depent_PP-like"/>
</dbReference>
<accession>A0A9E2L1I3</accession>
<dbReference type="Proteomes" id="UP000823914">
    <property type="component" value="Unassembled WGS sequence"/>
</dbReference>
<evidence type="ECO:0000256" key="1">
    <source>
        <dbReference type="ARBA" id="ARBA00008950"/>
    </source>
</evidence>
<comment type="caution">
    <text evidence="3">The sequence shown here is derived from an EMBL/GenBank/DDBJ whole genome shotgun (WGS) entry which is preliminary data.</text>
</comment>
<dbReference type="Pfam" id="PF12850">
    <property type="entry name" value="Metallophos_2"/>
    <property type="match status" value="1"/>
</dbReference>
<dbReference type="InterPro" id="IPR024654">
    <property type="entry name" value="Calcineurin-like_PHP_lpxH"/>
</dbReference>
<dbReference type="PANTHER" id="PTHR37523:SF1">
    <property type="entry name" value="CALCINEURIN-LIKE PHOSPHOESTERASE DOMAIN-CONTAINING PROTEIN"/>
    <property type="match status" value="1"/>
</dbReference>
<evidence type="ECO:0000259" key="2">
    <source>
        <dbReference type="Pfam" id="PF12850"/>
    </source>
</evidence>
<name>A0A9E2L1I3_9SPIR</name>
<protein>
    <submittedName>
        <fullName evidence="3">Metallophosphoesterase family protein</fullName>
    </submittedName>
</protein>
<feature type="domain" description="Calcineurin-like phosphoesterase" evidence="2">
    <location>
        <begin position="1"/>
        <end position="202"/>
    </location>
</feature>
<dbReference type="Gene3D" id="3.60.21.10">
    <property type="match status" value="1"/>
</dbReference>
<reference evidence="3" key="2">
    <citation type="submission" date="2021-04" db="EMBL/GenBank/DDBJ databases">
        <authorList>
            <person name="Gilroy R."/>
        </authorList>
    </citation>
    <scope>NUCLEOTIDE SEQUENCE</scope>
    <source>
        <strain evidence="3">Gambia15-2214</strain>
    </source>
</reference>
<gene>
    <name evidence="3" type="ORF">IAA16_03825</name>
</gene>
<comment type="similarity">
    <text evidence="1">Belongs to the metallophosphoesterase superfamily. YfcE family.</text>
</comment>
<evidence type="ECO:0000313" key="4">
    <source>
        <dbReference type="Proteomes" id="UP000823914"/>
    </source>
</evidence>
<organism evidence="3 4">
    <name type="scientific">Candidatus Treponema excrementipullorum</name>
    <dbReference type="NCBI Taxonomy" id="2838768"/>
    <lineage>
        <taxon>Bacteria</taxon>
        <taxon>Pseudomonadati</taxon>
        <taxon>Spirochaetota</taxon>
        <taxon>Spirochaetia</taxon>
        <taxon>Spirochaetales</taxon>
        <taxon>Treponemataceae</taxon>
        <taxon>Treponema</taxon>
    </lineage>
</organism>